<protein>
    <recommendedName>
        <fullName evidence="3">VWFA domain-containing protein</fullName>
    </recommendedName>
</protein>
<dbReference type="InterPro" id="IPR008912">
    <property type="entry name" value="Uncharacterised_CoxE"/>
</dbReference>
<dbReference type="EMBL" id="PVTT01000001">
    <property type="protein sequence ID" value="PRY95299.1"/>
    <property type="molecule type" value="Genomic_DNA"/>
</dbReference>
<accession>A0A2T0X8P6</accession>
<keyword evidence="2" id="KW-1185">Reference proteome</keyword>
<dbReference type="CDD" id="cd00198">
    <property type="entry name" value="vWFA"/>
    <property type="match status" value="1"/>
</dbReference>
<name>A0A2T0X8P6_9RHOB</name>
<evidence type="ECO:0008006" key="3">
    <source>
        <dbReference type="Google" id="ProtNLM"/>
    </source>
</evidence>
<dbReference type="InterPro" id="IPR011195">
    <property type="entry name" value="UCP010256"/>
</dbReference>
<organism evidence="1 2">
    <name type="scientific">Hasllibacter halocynthiae</name>
    <dbReference type="NCBI Taxonomy" id="595589"/>
    <lineage>
        <taxon>Bacteria</taxon>
        <taxon>Pseudomonadati</taxon>
        <taxon>Pseudomonadota</taxon>
        <taxon>Alphaproteobacteria</taxon>
        <taxon>Rhodobacterales</taxon>
        <taxon>Roseobacteraceae</taxon>
        <taxon>Hasllibacter</taxon>
    </lineage>
</organism>
<dbReference type="RefSeq" id="WP_106159692.1">
    <property type="nucleotide sequence ID" value="NZ_PVTT01000001.1"/>
</dbReference>
<dbReference type="PIRSF" id="PIRSF010256">
    <property type="entry name" value="CoxE_vWa"/>
    <property type="match status" value="1"/>
</dbReference>
<comment type="caution">
    <text evidence="1">The sequence shown here is derived from an EMBL/GenBank/DDBJ whole genome shotgun (WGS) entry which is preliminary data.</text>
</comment>
<gene>
    <name evidence="1" type="ORF">BCF33_0917</name>
</gene>
<dbReference type="OrthoDB" id="9790469at2"/>
<dbReference type="InterPro" id="IPR036465">
    <property type="entry name" value="vWFA_dom_sf"/>
</dbReference>
<dbReference type="Gene3D" id="3.40.50.410">
    <property type="entry name" value="von Willebrand factor, type A domain"/>
    <property type="match status" value="1"/>
</dbReference>
<dbReference type="SUPFAM" id="SSF53300">
    <property type="entry name" value="vWA-like"/>
    <property type="match status" value="1"/>
</dbReference>
<reference evidence="1 2" key="1">
    <citation type="submission" date="2018-03" db="EMBL/GenBank/DDBJ databases">
        <title>Genomic Encyclopedia of Archaeal and Bacterial Type Strains, Phase II (KMG-II): from individual species to whole genera.</title>
        <authorList>
            <person name="Goeker M."/>
        </authorList>
    </citation>
    <scope>NUCLEOTIDE SEQUENCE [LARGE SCALE GENOMIC DNA]</scope>
    <source>
        <strain evidence="1 2">DSM 29318</strain>
    </source>
</reference>
<dbReference type="AlphaFoldDB" id="A0A2T0X8P6"/>
<proteinExistence type="predicted"/>
<dbReference type="Pfam" id="PF05762">
    <property type="entry name" value="VWA_CoxE"/>
    <property type="match status" value="1"/>
</dbReference>
<evidence type="ECO:0000313" key="1">
    <source>
        <dbReference type="EMBL" id="PRY95299.1"/>
    </source>
</evidence>
<dbReference type="PANTHER" id="PTHR39338:SF6">
    <property type="entry name" value="BLL5662 PROTEIN"/>
    <property type="match status" value="1"/>
</dbReference>
<sequence>MEHIPLDLPDRPRLAENIGHFARALRAAGMRVGPGQVADAARAVAAGGFTDRSDFFWMLHAVLVRRPEDRAVFAQVFRLYWRDPRYLEHMMGYMIPAIRGVAEEREARPAERRAAEGLLDGVDRVIPDIAEEEGEEIEVQAAATASGEERLRSLDFEQMNAAEIAEARRMIARLRLPVAPLPSRRDRAAHRGRPDPRATLRAMARTGGLATLRRKRPATRWPDLVALCDISGSMSSYSRMVLHFLHAVAAQPGPTWNHVHAFTFGTRLTNVTRHLRRRDVDAALAAAGAEAQDWEGGTRIGECLGDFNRRWGRRVLGRGAAVLLVTDGLERGEPGRLAAEMERLALTARRVVWINPLLRWDGFAPRAAGIRAMLPHVDRLVPGHSVASLAALGAALSSHDGGVPPARPGPVLR</sequence>
<evidence type="ECO:0000313" key="2">
    <source>
        <dbReference type="Proteomes" id="UP000238801"/>
    </source>
</evidence>
<dbReference type="Proteomes" id="UP000238801">
    <property type="component" value="Unassembled WGS sequence"/>
</dbReference>
<dbReference type="PANTHER" id="PTHR39338">
    <property type="entry name" value="BLL5662 PROTEIN-RELATED"/>
    <property type="match status" value="1"/>
</dbReference>